<accession>A0A936F5G6</accession>
<sequence>MLGMSRGSLRKCVDEARVEEAIRQAEGVTSGEIRVSVARFFWGDVEKAASKVFHRLGMEQTADRNSVLIFLVPSRKRFAILGDTGIHAKVGQDFWNDASACLSSQFHKGAYTEGLVEVIQMVGDRLATHFPSAGAKDRNELSDGVDFH</sequence>
<dbReference type="PANTHER" id="PTHR30373">
    <property type="entry name" value="UPF0603 PROTEIN YGCG"/>
    <property type="match status" value="1"/>
</dbReference>
<protein>
    <submittedName>
        <fullName evidence="2">TPM domain-containing protein</fullName>
    </submittedName>
</protein>
<dbReference type="AlphaFoldDB" id="A0A936F5G6"/>
<gene>
    <name evidence="2" type="ORF">IPN91_16130</name>
</gene>
<reference evidence="2 3" key="1">
    <citation type="submission" date="2020-10" db="EMBL/GenBank/DDBJ databases">
        <title>Connecting structure to function with the recovery of over 1000 high-quality activated sludge metagenome-assembled genomes encoding full-length rRNA genes using long-read sequencing.</title>
        <authorList>
            <person name="Singleton C.M."/>
            <person name="Petriglieri F."/>
            <person name="Kristensen J.M."/>
            <person name="Kirkegaard R.H."/>
            <person name="Michaelsen T.Y."/>
            <person name="Andersen M.H."/>
            <person name="Karst S.M."/>
            <person name="Dueholm M.S."/>
            <person name="Nielsen P.H."/>
            <person name="Albertsen M."/>
        </authorList>
    </citation>
    <scope>NUCLEOTIDE SEQUENCE [LARGE SCALE GENOMIC DNA]</scope>
    <source>
        <strain evidence="2">OdNE_18-Q3-R46-58_MAXAC.008</strain>
    </source>
</reference>
<organism evidence="2 3">
    <name type="scientific">Candidatus Geothrix odensensis</name>
    <dbReference type="NCBI Taxonomy" id="2954440"/>
    <lineage>
        <taxon>Bacteria</taxon>
        <taxon>Pseudomonadati</taxon>
        <taxon>Acidobacteriota</taxon>
        <taxon>Holophagae</taxon>
        <taxon>Holophagales</taxon>
        <taxon>Holophagaceae</taxon>
        <taxon>Geothrix</taxon>
    </lineage>
</organism>
<comment type="caution">
    <text evidence="2">The sequence shown here is derived from an EMBL/GenBank/DDBJ whole genome shotgun (WGS) entry which is preliminary data.</text>
</comment>
<dbReference type="EMBL" id="JADKCH010000035">
    <property type="protein sequence ID" value="MBK8574105.1"/>
    <property type="molecule type" value="Genomic_DNA"/>
</dbReference>
<dbReference type="Proteomes" id="UP000709959">
    <property type="component" value="Unassembled WGS sequence"/>
</dbReference>
<evidence type="ECO:0000313" key="2">
    <source>
        <dbReference type="EMBL" id="MBK8574105.1"/>
    </source>
</evidence>
<name>A0A936F5G6_9BACT</name>
<feature type="domain" description="TPM" evidence="1">
    <location>
        <begin position="14"/>
        <end position="124"/>
    </location>
</feature>
<dbReference type="PANTHER" id="PTHR30373:SF8">
    <property type="entry name" value="BLL7265 PROTEIN"/>
    <property type="match status" value="1"/>
</dbReference>
<dbReference type="Pfam" id="PF04536">
    <property type="entry name" value="TPM_phosphatase"/>
    <property type="match status" value="1"/>
</dbReference>
<dbReference type="InterPro" id="IPR007621">
    <property type="entry name" value="TPM_dom"/>
</dbReference>
<proteinExistence type="predicted"/>
<evidence type="ECO:0000313" key="3">
    <source>
        <dbReference type="Proteomes" id="UP000709959"/>
    </source>
</evidence>
<dbReference type="Gene3D" id="3.10.310.50">
    <property type="match status" value="1"/>
</dbReference>
<evidence type="ECO:0000259" key="1">
    <source>
        <dbReference type="Pfam" id="PF04536"/>
    </source>
</evidence>